<sequence length="337" mass="36653">MLASSCAVVPTASPFTFYEMPTELSGPCDICEGHDGYVYIQNFLVDTLVKLNPATGERTEYQIPYKNPPSPTSVLPGLGSRTALACAIRPGNDGKIYAASGVRNEIVVLDPLTGTVNVFAQPANNPLGNLFPFNDLWPGETGMFFSQVTGNTVSLFDYDTHDFQNFQPPTPLSGPLGMRTSTDGALWFTEFLARKIGRLNATSGQITEYPLPITLQGPSVLRVEEGPYLYFTAQEGNGIGRIEKTTGEIDVYTYPVPLSLPTEDTQDKDGNVWFSTISQNSLQYLTPSTGKFTTIPLPGNVLNLVPPFVNIAINYGPGNAIWFAELTTNKVGRYQIA</sequence>
<reference evidence="1 2" key="1">
    <citation type="submission" date="2018-10" db="EMBL/GenBank/DDBJ databases">
        <title>Fifty Aureobasidium pullulans genomes reveal a recombining polyextremotolerant generalist.</title>
        <authorList>
            <person name="Gostincar C."/>
            <person name="Turk M."/>
            <person name="Zajc J."/>
            <person name="Gunde-Cimerman N."/>
        </authorList>
    </citation>
    <scope>NUCLEOTIDE SEQUENCE [LARGE SCALE GENOMIC DNA]</scope>
    <source>
        <strain evidence="1 2">EXF-3844</strain>
    </source>
</reference>
<evidence type="ECO:0008006" key="3">
    <source>
        <dbReference type="Google" id="ProtNLM"/>
    </source>
</evidence>
<name>A0A4S9V638_AURPU</name>
<dbReference type="InterPro" id="IPR015943">
    <property type="entry name" value="WD40/YVTN_repeat-like_dom_sf"/>
</dbReference>
<organism evidence="1 2">
    <name type="scientific">Aureobasidium pullulans</name>
    <name type="common">Black yeast</name>
    <name type="synonym">Pullularia pullulans</name>
    <dbReference type="NCBI Taxonomy" id="5580"/>
    <lineage>
        <taxon>Eukaryota</taxon>
        <taxon>Fungi</taxon>
        <taxon>Dikarya</taxon>
        <taxon>Ascomycota</taxon>
        <taxon>Pezizomycotina</taxon>
        <taxon>Dothideomycetes</taxon>
        <taxon>Dothideomycetidae</taxon>
        <taxon>Dothideales</taxon>
        <taxon>Saccotheciaceae</taxon>
        <taxon>Aureobasidium</taxon>
    </lineage>
</organism>
<proteinExistence type="predicted"/>
<evidence type="ECO:0000313" key="2">
    <source>
        <dbReference type="Proteomes" id="UP000310121"/>
    </source>
</evidence>
<dbReference type="PANTHER" id="PTHR40274">
    <property type="entry name" value="VIRGINIAMYCIN B LYASE"/>
    <property type="match status" value="1"/>
</dbReference>
<dbReference type="EMBL" id="QZBN01000335">
    <property type="protein sequence ID" value="THZ46266.1"/>
    <property type="molecule type" value="Genomic_DNA"/>
</dbReference>
<accession>A0A4S9V638</accession>
<comment type="caution">
    <text evidence="1">The sequence shown here is derived from an EMBL/GenBank/DDBJ whole genome shotgun (WGS) entry which is preliminary data.</text>
</comment>
<dbReference type="PANTHER" id="PTHR40274:SF3">
    <property type="entry name" value="VIRGINIAMYCIN B LYASE"/>
    <property type="match status" value="1"/>
</dbReference>
<gene>
    <name evidence="1" type="ORF">D6C90_04315</name>
</gene>
<dbReference type="Pfam" id="PF24684">
    <property type="entry name" value="Vgb_lyase"/>
    <property type="match status" value="1"/>
</dbReference>
<protein>
    <recommendedName>
        <fullName evidence="3">SMP-30/Gluconolactonase/LRE-like region domain-containing protein</fullName>
    </recommendedName>
</protein>
<dbReference type="Gene3D" id="2.130.10.10">
    <property type="entry name" value="YVTN repeat-like/Quinoprotein amine dehydrogenase"/>
    <property type="match status" value="2"/>
</dbReference>
<dbReference type="InterPro" id="IPR051344">
    <property type="entry name" value="Vgb"/>
</dbReference>
<dbReference type="Proteomes" id="UP000310121">
    <property type="component" value="Unassembled WGS sequence"/>
</dbReference>
<evidence type="ECO:0000313" key="1">
    <source>
        <dbReference type="EMBL" id="THZ46266.1"/>
    </source>
</evidence>
<dbReference type="SUPFAM" id="SSF63829">
    <property type="entry name" value="Calcium-dependent phosphotriesterase"/>
    <property type="match status" value="2"/>
</dbReference>
<dbReference type="AlphaFoldDB" id="A0A4S9V638"/>